<dbReference type="Proteomes" id="UP000050514">
    <property type="component" value="Unassembled WGS sequence"/>
</dbReference>
<comment type="caution">
    <text evidence="9">The sequence shown here is derived from an EMBL/GenBank/DDBJ whole genome shotgun (WGS) entry which is preliminary data.</text>
</comment>
<dbReference type="GO" id="GO:0005886">
    <property type="term" value="C:plasma membrane"/>
    <property type="evidence" value="ECO:0007669"/>
    <property type="project" value="UniProtKB-SubCell"/>
</dbReference>
<feature type="transmembrane region" description="Helical" evidence="6">
    <location>
        <begin position="729"/>
        <end position="749"/>
    </location>
</feature>
<dbReference type="InterPro" id="IPR038766">
    <property type="entry name" value="Membrane_comp_ABC_pdt"/>
</dbReference>
<dbReference type="InterPro" id="IPR003838">
    <property type="entry name" value="ABC3_permease_C"/>
</dbReference>
<feature type="transmembrane region" description="Helical" evidence="6">
    <location>
        <begin position="309"/>
        <end position="335"/>
    </location>
</feature>
<dbReference type="PANTHER" id="PTHR30287">
    <property type="entry name" value="MEMBRANE COMPONENT OF PREDICTED ABC SUPERFAMILY METABOLITE UPTAKE TRANSPORTER"/>
    <property type="match status" value="1"/>
</dbReference>
<evidence type="ECO:0000259" key="7">
    <source>
        <dbReference type="Pfam" id="PF02687"/>
    </source>
</evidence>
<feature type="transmembrane region" description="Helical" evidence="6">
    <location>
        <begin position="434"/>
        <end position="456"/>
    </location>
</feature>
<feature type="domain" description="ABC3 transporter permease C-terminal" evidence="7">
    <location>
        <begin position="732"/>
        <end position="848"/>
    </location>
</feature>
<feature type="transmembrane region" description="Helical" evidence="6">
    <location>
        <begin position="266"/>
        <end position="289"/>
    </location>
</feature>
<protein>
    <recommendedName>
        <fullName evidence="11">ABC transporter permease</fullName>
    </recommendedName>
</protein>
<dbReference type="InterPro" id="IPR025857">
    <property type="entry name" value="MacB_PCD"/>
</dbReference>
<evidence type="ECO:0000313" key="9">
    <source>
        <dbReference type="EMBL" id="KPL74947.1"/>
    </source>
</evidence>
<keyword evidence="10" id="KW-1185">Reference proteome</keyword>
<feature type="transmembrane region" description="Helical" evidence="6">
    <location>
        <begin position="409"/>
        <end position="428"/>
    </location>
</feature>
<feature type="transmembrane region" description="Helical" evidence="6">
    <location>
        <begin position="29"/>
        <end position="48"/>
    </location>
</feature>
<feature type="domain" description="MacB-like periplasmic core" evidence="8">
    <location>
        <begin position="28"/>
        <end position="211"/>
    </location>
</feature>
<sequence>MSNPKRLWLPNSLLQIAVQTLLRRPWQSVLILLGVALGVAVMVSIDLANASASRAFELSTEVITGKATHQIIPSGIGIRDDVYAQLRRSGTLNLAAPIVSTYVSIPTIKGQAFQLLGIDPFVDRLFRDYWMPDSFSGQAFFELLTRPGTVMVSTTLAERSGLKVGDELVIEAAGRQQSVRIAGVLQPSDRLAARSLEGVLIADIATAQEISGKVGYLDRIDLILPSQNLAVIEKIQSRLPPDLRLETVQARQGSVRQMTEAFQLNLSALSLLALVVGLFLIYNTMTFSVVQRRDLFGAMRCLGVTRRELFFLVSGEAFIIGLIGSGLGILLGVLLGRNTVGMVSQTINDLYFTTTVQTVGIPVESLIKGGIVGVLATLGAAIPPALEAASIEPRLALSRSGLERKAESVIWLLAAGGLLLSITGYLVFQVPGNHLVFGFGGTLLVVVGLAMFSPLLMKLLLTVLRPALEKTFGFLGNMAPGNLLNSISRTAVAVSALMVAVAVTIGVSLMIDSFRFTVTQWLEQTLQSDIYISVPGFNANSSFLPIDPLVVEQLKMRDDIERLDTLRATRAISQVGEINLSATFNPQIGAERIFKEAVGSADQITLAMQEGKVIISEPLANRARLKVGDRIEFQTPKGSRPFQIAGIYYDYASSEGSVLMWQDVYRQYWEDDAITAIGLRLKYGINPDEAAAQIRAGLQTNQNLLVRANATLREDVMEVFDRTFAITSALRILATLVAVIGILSTLSLLQIEKQRETGILKALGVTGKELWRLVMLETGLMGLIAGLLAAPTGFVLAIILIEVINLRSFGWTILLSINPMAFFLAIFIALGAALTAGILPAIKMNRLSAAEAIRYE</sequence>
<dbReference type="RefSeq" id="WP_061915935.1">
    <property type="nucleotide sequence ID" value="NZ_DF967971.1"/>
</dbReference>
<evidence type="ECO:0000256" key="5">
    <source>
        <dbReference type="ARBA" id="ARBA00023136"/>
    </source>
</evidence>
<gene>
    <name evidence="9" type="ORF">AC812_10550</name>
</gene>
<comment type="subcellular location">
    <subcellularLocation>
        <location evidence="1">Cell membrane</location>
        <topology evidence="1">Multi-pass membrane protein</topology>
    </subcellularLocation>
</comment>
<evidence type="ECO:0008006" key="11">
    <source>
        <dbReference type="Google" id="ProtNLM"/>
    </source>
</evidence>
<evidence type="ECO:0000256" key="1">
    <source>
        <dbReference type="ARBA" id="ARBA00004651"/>
    </source>
</evidence>
<keyword evidence="4 6" id="KW-1133">Transmembrane helix</keyword>
<feature type="transmembrane region" description="Helical" evidence="6">
    <location>
        <begin position="491"/>
        <end position="511"/>
    </location>
</feature>
<proteinExistence type="predicted"/>
<reference evidence="9 10" key="1">
    <citation type="submission" date="2015-07" db="EMBL/GenBank/DDBJ databases">
        <title>Draft genome of Bellilinea caldifistulae DSM 17877.</title>
        <authorList>
            <person name="Hemp J."/>
            <person name="Ward L.M."/>
            <person name="Pace L.A."/>
            <person name="Fischer W.W."/>
        </authorList>
    </citation>
    <scope>NUCLEOTIDE SEQUENCE [LARGE SCALE GENOMIC DNA]</scope>
    <source>
        <strain evidence="9 10">GOMI-1</strain>
    </source>
</reference>
<dbReference type="PANTHER" id="PTHR30287:SF2">
    <property type="entry name" value="BLL1001 PROTEIN"/>
    <property type="match status" value="1"/>
</dbReference>
<evidence type="ECO:0000256" key="4">
    <source>
        <dbReference type="ARBA" id="ARBA00022989"/>
    </source>
</evidence>
<organism evidence="9 10">
    <name type="scientific">Bellilinea caldifistulae</name>
    <dbReference type="NCBI Taxonomy" id="360411"/>
    <lineage>
        <taxon>Bacteria</taxon>
        <taxon>Bacillati</taxon>
        <taxon>Chloroflexota</taxon>
        <taxon>Anaerolineae</taxon>
        <taxon>Anaerolineales</taxon>
        <taxon>Anaerolineaceae</taxon>
        <taxon>Bellilinea</taxon>
    </lineage>
</organism>
<dbReference type="EMBL" id="LGHJ01000016">
    <property type="protein sequence ID" value="KPL74947.1"/>
    <property type="molecule type" value="Genomic_DNA"/>
</dbReference>
<evidence type="ECO:0000313" key="10">
    <source>
        <dbReference type="Proteomes" id="UP000050514"/>
    </source>
</evidence>
<dbReference type="Pfam" id="PF12704">
    <property type="entry name" value="MacB_PCD"/>
    <property type="match status" value="2"/>
</dbReference>
<feature type="transmembrane region" description="Helical" evidence="6">
    <location>
        <begin position="821"/>
        <end position="842"/>
    </location>
</feature>
<dbReference type="Pfam" id="PF02687">
    <property type="entry name" value="FtsX"/>
    <property type="match status" value="2"/>
</dbReference>
<evidence type="ECO:0000256" key="3">
    <source>
        <dbReference type="ARBA" id="ARBA00022692"/>
    </source>
</evidence>
<feature type="transmembrane region" description="Helical" evidence="6">
    <location>
        <begin position="770"/>
        <end position="801"/>
    </location>
</feature>
<evidence type="ECO:0000256" key="2">
    <source>
        <dbReference type="ARBA" id="ARBA00022475"/>
    </source>
</evidence>
<dbReference type="STRING" id="360411.AC812_10550"/>
<keyword evidence="5 6" id="KW-0472">Membrane</keyword>
<name>A0A0P6Y0D8_9CHLR</name>
<feature type="domain" description="MacB-like periplasmic core" evidence="8">
    <location>
        <begin position="490"/>
        <end position="696"/>
    </location>
</feature>
<keyword evidence="3 6" id="KW-0812">Transmembrane</keyword>
<feature type="domain" description="ABC3 transporter permease C-terminal" evidence="7">
    <location>
        <begin position="268"/>
        <end position="393"/>
    </location>
</feature>
<dbReference type="AlphaFoldDB" id="A0A0P6Y0D8"/>
<keyword evidence="2" id="KW-1003">Cell membrane</keyword>
<evidence type="ECO:0000259" key="8">
    <source>
        <dbReference type="Pfam" id="PF12704"/>
    </source>
</evidence>
<accession>A0A0P6Y0D8</accession>
<evidence type="ECO:0000256" key="6">
    <source>
        <dbReference type="SAM" id="Phobius"/>
    </source>
</evidence>